<keyword evidence="2" id="KW-1185">Reference proteome</keyword>
<protein>
    <submittedName>
        <fullName evidence="1">Uncharacterized protein</fullName>
    </submittedName>
</protein>
<comment type="caution">
    <text evidence="1">The sequence shown here is derived from an EMBL/GenBank/DDBJ whole genome shotgun (WGS) entry which is preliminary data.</text>
</comment>
<reference evidence="1 2" key="1">
    <citation type="submission" date="2017-12" db="EMBL/GenBank/DDBJ databases">
        <title>The draft genome sequence of Brumimicrobium saltpan LHR20.</title>
        <authorList>
            <person name="Do Z.-J."/>
            <person name="Luo H.-R."/>
        </authorList>
    </citation>
    <scope>NUCLEOTIDE SEQUENCE [LARGE SCALE GENOMIC DNA]</scope>
    <source>
        <strain evidence="1 2">LHR20</strain>
    </source>
</reference>
<sequence length="275" mass="32471">MKQILIIILSCFLGQVSFAQLDSVYLSIDSKLISEIEIITPQGENGIRENYTYFKYRYWLGEIDTVSMTVLDEANATKSKKKAVHYQKYGACDSIINKIRNSAEYWKMFSETDKIARREIGYNNEQFNKLKYSESSRLSNFSEKCQKEFRIEIAELKDTFLKEINRIRENKYQRFTQVKERPQSIDSTSITSFFETFDLCETDLKTFELIVLTNPREFVDFIDKMNDSEFFTLTLKLDDFSEDTNISEMKQTLKELDIRSTRKNKVIRKIKKTKG</sequence>
<gene>
    <name evidence="1" type="ORF">CW751_10330</name>
</gene>
<evidence type="ECO:0000313" key="1">
    <source>
        <dbReference type="EMBL" id="PKR80448.1"/>
    </source>
</evidence>
<name>A0A2I0R1J3_9FLAO</name>
<accession>A0A2I0R1J3</accession>
<dbReference type="EMBL" id="PJNI01000010">
    <property type="protein sequence ID" value="PKR80448.1"/>
    <property type="molecule type" value="Genomic_DNA"/>
</dbReference>
<dbReference type="AlphaFoldDB" id="A0A2I0R1J3"/>
<dbReference type="Proteomes" id="UP000236654">
    <property type="component" value="Unassembled WGS sequence"/>
</dbReference>
<proteinExistence type="predicted"/>
<evidence type="ECO:0000313" key="2">
    <source>
        <dbReference type="Proteomes" id="UP000236654"/>
    </source>
</evidence>
<dbReference type="OrthoDB" id="1159279at2"/>
<organism evidence="1 2">
    <name type="scientific">Brumimicrobium salinarum</name>
    <dbReference type="NCBI Taxonomy" id="2058658"/>
    <lineage>
        <taxon>Bacteria</taxon>
        <taxon>Pseudomonadati</taxon>
        <taxon>Bacteroidota</taxon>
        <taxon>Flavobacteriia</taxon>
        <taxon>Flavobacteriales</taxon>
        <taxon>Crocinitomicaceae</taxon>
        <taxon>Brumimicrobium</taxon>
    </lineage>
</organism>
<dbReference type="RefSeq" id="WP_101334917.1">
    <property type="nucleotide sequence ID" value="NZ_PJNI01000010.1"/>
</dbReference>